<dbReference type="PROSITE" id="PS51257">
    <property type="entry name" value="PROKAR_LIPOPROTEIN"/>
    <property type="match status" value="1"/>
</dbReference>
<dbReference type="Pfam" id="PF14099">
    <property type="entry name" value="Polysacc_lyase"/>
    <property type="match status" value="1"/>
</dbReference>
<reference evidence="1 2" key="1">
    <citation type="submission" date="2015-04" db="EMBL/GenBank/DDBJ databases">
        <title>Draft Genome Sequence of the Novel Agar-Digesting Marine Bacterium Q1.</title>
        <authorList>
            <person name="Li Y."/>
            <person name="Li D."/>
            <person name="Chen G."/>
            <person name="Du Z."/>
        </authorList>
    </citation>
    <scope>NUCLEOTIDE SEQUENCE [LARGE SCALE GENOMIC DNA]</scope>
    <source>
        <strain evidence="1 2">Q1</strain>
    </source>
</reference>
<dbReference type="AlphaFoldDB" id="A0A0J8H0R3"/>
<comment type="caution">
    <text evidence="1">The sequence shown here is derived from an EMBL/GenBank/DDBJ whole genome shotgun (WGS) entry which is preliminary data.</text>
</comment>
<accession>A0A0J8H0R3</accession>
<dbReference type="Gene3D" id="2.60.40.2700">
    <property type="match status" value="3"/>
</dbReference>
<dbReference type="EMBL" id="LAZL01000001">
    <property type="protein sequence ID" value="KMT67039.1"/>
    <property type="molecule type" value="Genomic_DNA"/>
</dbReference>
<evidence type="ECO:0000313" key="1">
    <source>
        <dbReference type="EMBL" id="KMT67039.1"/>
    </source>
</evidence>
<dbReference type="OrthoDB" id="9796530at2"/>
<dbReference type="RefSeq" id="WP_048687932.1">
    <property type="nucleotide sequence ID" value="NZ_KQ130482.1"/>
</dbReference>
<dbReference type="STRING" id="1513271.XM47_00070"/>
<sequence length="615" mass="67234">MNKKLITLSALTLLIQACGGSNNDSDITEEDSQNKQGTIAIVGPLLHASTIDTQISDPDGISNIGNVAYQWQRNAVNIPGATSNNYTITTTDFNQTISVTVTYVDDKGFANSLTSLKTAKVPAIDFKGALSIKGIAKQGQTLNVELLDGNGLDLNQATFTWFADDDVISGQITQALTLTREMVGKKISVQVNYTDQDDFNNTLTEAQTTAVTPIENSVGILSLAGANDNPLSLQVSSTLQANLIDANSIAGDVTYYWYSGDNLIANHNQASYQLAQTDVGNSIYVKAEYVDADGYVESVFSENTEQVTAVDLGIPGGIDYPVGAHIAGNNPIARKTAKSNESFEGGGWNAGTIRDHLYSPGLDKSLPKNFRFVQFQGPHSFVAENTITRLGNYSAKLHWKHGDPGKWNGDVNKIDNEDRKAMFHGKNVSSHSATAWYGFSIYFPSDEMVLTGNQNPLFFQLHGAPDTTPEGKEPGRQPPIALTVDSDSFNVGYGWDARKFNTNTAGQGRGMFNVPVNFSQDYQDRWVDFVLQVSANPLEKKGYINLWIDGIQVLSESNLQIGYNDDKGLYPSWGWYQTGDNAYRTADAIMYMDEFRHVEAADADYYDVAPGYFTK</sequence>
<name>A0A0J8H0R3_9ALTE</name>
<protein>
    <submittedName>
        <fullName evidence="1">Uncharacterized protein</fullName>
    </submittedName>
</protein>
<dbReference type="Gene3D" id="2.60.120.200">
    <property type="match status" value="1"/>
</dbReference>
<keyword evidence="2" id="KW-1185">Reference proteome</keyword>
<dbReference type="InterPro" id="IPR025975">
    <property type="entry name" value="Polysacc_lyase"/>
</dbReference>
<evidence type="ECO:0000313" key="2">
    <source>
        <dbReference type="Proteomes" id="UP000037600"/>
    </source>
</evidence>
<proteinExistence type="predicted"/>
<organism evidence="1 2">
    <name type="scientific">Catenovulum maritimum</name>
    <dbReference type="NCBI Taxonomy" id="1513271"/>
    <lineage>
        <taxon>Bacteria</taxon>
        <taxon>Pseudomonadati</taxon>
        <taxon>Pseudomonadota</taxon>
        <taxon>Gammaproteobacteria</taxon>
        <taxon>Alteromonadales</taxon>
        <taxon>Alteromonadaceae</taxon>
        <taxon>Catenovulum</taxon>
    </lineage>
</organism>
<gene>
    <name evidence="1" type="ORF">XM47_00070</name>
</gene>
<dbReference type="Proteomes" id="UP000037600">
    <property type="component" value="Unassembled WGS sequence"/>
</dbReference>